<dbReference type="OrthoDB" id="10037120at2759"/>
<dbReference type="Gene3D" id="3.40.50.10140">
    <property type="entry name" value="Toll/interleukin-1 receptor homology (TIR) domain"/>
    <property type="match status" value="1"/>
</dbReference>
<dbReference type="GO" id="GO:0034142">
    <property type="term" value="P:toll-like receptor 4 signaling pathway"/>
    <property type="evidence" value="ECO:0007669"/>
    <property type="project" value="TreeGrafter"/>
</dbReference>
<keyword evidence="3" id="KW-1185">Reference proteome</keyword>
<dbReference type="Proteomes" id="UP000475862">
    <property type="component" value="Unassembled WGS sequence"/>
</dbReference>
<accession>A0A6G0TBW5</accession>
<dbReference type="GO" id="GO:0002755">
    <property type="term" value="P:MyD88-dependent toll-like receptor signaling pathway"/>
    <property type="evidence" value="ECO:0007669"/>
    <property type="project" value="InterPro"/>
</dbReference>
<proteinExistence type="predicted"/>
<reference evidence="2 3" key="1">
    <citation type="submission" date="2019-08" db="EMBL/GenBank/DDBJ databases">
        <title>The genome of the soybean aphid Biotype 1, its phylome, world population structure and adaptation to the North American continent.</title>
        <authorList>
            <person name="Giordano R."/>
            <person name="Donthu R.K."/>
            <person name="Hernandez A.G."/>
            <person name="Wright C.L."/>
            <person name="Zimin A.V."/>
        </authorList>
    </citation>
    <scope>NUCLEOTIDE SEQUENCE [LARGE SCALE GENOMIC DNA]</scope>
    <source>
        <tissue evidence="2">Whole aphids</tissue>
    </source>
</reference>
<dbReference type="SMART" id="SM00255">
    <property type="entry name" value="TIR"/>
    <property type="match status" value="1"/>
</dbReference>
<feature type="domain" description="TIR" evidence="1">
    <location>
        <begin position="153"/>
        <end position="285"/>
    </location>
</feature>
<dbReference type="GO" id="GO:0043123">
    <property type="term" value="P:positive regulation of canonical NF-kappaB signal transduction"/>
    <property type="evidence" value="ECO:0007669"/>
    <property type="project" value="InterPro"/>
</dbReference>
<dbReference type="Gene3D" id="1.10.533.10">
    <property type="entry name" value="Death Domain, Fas"/>
    <property type="match status" value="1"/>
</dbReference>
<organism evidence="2 3">
    <name type="scientific">Aphis glycines</name>
    <name type="common">Soybean aphid</name>
    <dbReference type="NCBI Taxonomy" id="307491"/>
    <lineage>
        <taxon>Eukaryota</taxon>
        <taxon>Metazoa</taxon>
        <taxon>Ecdysozoa</taxon>
        <taxon>Arthropoda</taxon>
        <taxon>Hexapoda</taxon>
        <taxon>Insecta</taxon>
        <taxon>Pterygota</taxon>
        <taxon>Neoptera</taxon>
        <taxon>Paraneoptera</taxon>
        <taxon>Hemiptera</taxon>
        <taxon>Sternorrhyncha</taxon>
        <taxon>Aphidomorpha</taxon>
        <taxon>Aphidoidea</taxon>
        <taxon>Aphididae</taxon>
        <taxon>Aphidini</taxon>
        <taxon>Aphis</taxon>
        <taxon>Aphis</taxon>
    </lineage>
</organism>
<dbReference type="SUPFAM" id="SSF52200">
    <property type="entry name" value="Toll/Interleukin receptor TIR domain"/>
    <property type="match status" value="1"/>
</dbReference>
<sequence length="374" mass="42972">MDLTTVSDEHLQDFANTMISILRLPTRERLSCMLNAKKVIPSPENIPRDWRGLCTLLNYTIPSGCDPTDPIDKIFKFCEAKTTIAHFIQCLQRIDRYDVVEETEELIISDVKYFKEQCSSLANPAPVVAPNDFDINIITLDDINTSNNGLPLSRYDAFLLYDKADIQSATAVVEKLETDYKLKLCLKDRDLRPGVMFEYQSIIKLISDRCNWLIIIVSNDFSNSPWNRFIMNYIQSLAIEQRIPKIIPCVFGECTLPQELKCYVHLFFNKDNPFCDPWKKLRITVSPNKSLALTDSVEANNSYQKLKIEEYTDTSTTIIEKNEVVKVSSEENDLMPKTKNVFDRLVKTVGNISIKVVPQKWSKKNKKKVKCTSL</sequence>
<dbReference type="AlphaFoldDB" id="A0A6G0TBW5"/>
<dbReference type="SUPFAM" id="SSF47986">
    <property type="entry name" value="DEATH domain"/>
    <property type="match status" value="1"/>
</dbReference>
<comment type="caution">
    <text evidence="2">The sequence shown here is derived from an EMBL/GenBank/DDBJ whole genome shotgun (WGS) entry which is preliminary data.</text>
</comment>
<dbReference type="Pfam" id="PF13676">
    <property type="entry name" value="TIR_2"/>
    <property type="match status" value="1"/>
</dbReference>
<dbReference type="GO" id="GO:0035325">
    <property type="term" value="F:Toll-like receptor binding"/>
    <property type="evidence" value="ECO:0007669"/>
    <property type="project" value="TreeGrafter"/>
</dbReference>
<gene>
    <name evidence="2" type="ORF">AGLY_011817</name>
</gene>
<name>A0A6G0TBW5_APHGL</name>
<dbReference type="InterPro" id="IPR035897">
    <property type="entry name" value="Toll_tir_struct_dom_sf"/>
</dbReference>
<dbReference type="GO" id="GO:0050830">
    <property type="term" value="P:defense response to Gram-positive bacterium"/>
    <property type="evidence" value="ECO:0007669"/>
    <property type="project" value="TreeGrafter"/>
</dbReference>
<dbReference type="GO" id="GO:0045087">
    <property type="term" value="P:innate immune response"/>
    <property type="evidence" value="ECO:0007669"/>
    <property type="project" value="TreeGrafter"/>
</dbReference>
<dbReference type="GO" id="GO:0005886">
    <property type="term" value="C:plasma membrane"/>
    <property type="evidence" value="ECO:0007669"/>
    <property type="project" value="TreeGrafter"/>
</dbReference>
<dbReference type="GO" id="GO:0008063">
    <property type="term" value="P:Toll signaling pathway"/>
    <property type="evidence" value="ECO:0007669"/>
    <property type="project" value="TreeGrafter"/>
</dbReference>
<dbReference type="InterPro" id="IPR011029">
    <property type="entry name" value="DEATH-like_dom_sf"/>
</dbReference>
<dbReference type="PANTHER" id="PTHR15079:SF3">
    <property type="entry name" value="MYELOID DIFFERENTIATION PRIMARY RESPONSE PROTEIN MYD88"/>
    <property type="match status" value="1"/>
</dbReference>
<dbReference type="PANTHER" id="PTHR15079">
    <property type="entry name" value="MYD88"/>
    <property type="match status" value="1"/>
</dbReference>
<evidence type="ECO:0000259" key="1">
    <source>
        <dbReference type="PROSITE" id="PS50104"/>
    </source>
</evidence>
<dbReference type="InterPro" id="IPR017281">
    <property type="entry name" value="Myelin_different_resp_MyD88"/>
</dbReference>
<protein>
    <recommendedName>
        <fullName evidence="1">TIR domain-containing protein</fullName>
    </recommendedName>
</protein>
<evidence type="ECO:0000313" key="3">
    <source>
        <dbReference type="Proteomes" id="UP000475862"/>
    </source>
</evidence>
<dbReference type="InterPro" id="IPR000157">
    <property type="entry name" value="TIR_dom"/>
</dbReference>
<dbReference type="GO" id="GO:0070976">
    <property type="term" value="F:TIR domain binding"/>
    <property type="evidence" value="ECO:0007669"/>
    <property type="project" value="InterPro"/>
</dbReference>
<dbReference type="PROSITE" id="PS50104">
    <property type="entry name" value="TIR"/>
    <property type="match status" value="1"/>
</dbReference>
<dbReference type="EMBL" id="VYZN01000044">
    <property type="protein sequence ID" value="KAE9529721.1"/>
    <property type="molecule type" value="Genomic_DNA"/>
</dbReference>
<evidence type="ECO:0000313" key="2">
    <source>
        <dbReference type="EMBL" id="KAE9529721.1"/>
    </source>
</evidence>